<evidence type="ECO:0000313" key="1">
    <source>
        <dbReference type="EMBL" id="KUO17580.1"/>
    </source>
</evidence>
<keyword evidence="2" id="KW-1185">Reference proteome</keyword>
<protein>
    <submittedName>
        <fullName evidence="1">Uncharacterized protein</fullName>
    </submittedName>
</protein>
<organism evidence="1 2">
    <name type="scientific">Streptomyces dysideae</name>
    <dbReference type="NCBI Taxonomy" id="909626"/>
    <lineage>
        <taxon>Bacteria</taxon>
        <taxon>Bacillati</taxon>
        <taxon>Actinomycetota</taxon>
        <taxon>Actinomycetes</taxon>
        <taxon>Kitasatosporales</taxon>
        <taxon>Streptomycetaceae</taxon>
        <taxon>Streptomyces</taxon>
    </lineage>
</organism>
<evidence type="ECO:0000313" key="2">
    <source>
        <dbReference type="Proteomes" id="UP000053260"/>
    </source>
</evidence>
<dbReference type="Proteomes" id="UP000053260">
    <property type="component" value="Unassembled WGS sequence"/>
</dbReference>
<gene>
    <name evidence="1" type="ORF">AQJ91_29745</name>
</gene>
<sequence length="95" mass="9952">MQDGAEFGGNGRVVEELGDEFHFALDAAGRVGGVQPRVGVLGVLVGQFYREARGFIGAAMTRSVAAGISAVARLIGAKRSTSSLIRLTIWCAWTA</sequence>
<dbReference type="STRING" id="909626.AQJ91_29745"/>
<comment type="caution">
    <text evidence="1">The sequence shown here is derived from an EMBL/GenBank/DDBJ whole genome shotgun (WGS) entry which is preliminary data.</text>
</comment>
<proteinExistence type="predicted"/>
<dbReference type="AlphaFoldDB" id="A0A101UVH8"/>
<name>A0A101UVH8_9ACTN</name>
<accession>A0A101UVH8</accession>
<reference evidence="1 2" key="1">
    <citation type="submission" date="2015-10" db="EMBL/GenBank/DDBJ databases">
        <title>Draft genome sequence of Streptomyces sp. RV15, isolated from a marine sponge.</title>
        <authorList>
            <person name="Ruckert C."/>
            <person name="Abdelmohsen U.R."/>
            <person name="Winkler A."/>
            <person name="Hentschel U."/>
            <person name="Kalinowski J."/>
            <person name="Kampfer P."/>
            <person name="Glaeser S."/>
        </authorList>
    </citation>
    <scope>NUCLEOTIDE SEQUENCE [LARGE SCALE GENOMIC DNA]</scope>
    <source>
        <strain evidence="1 2">RV15</strain>
    </source>
</reference>
<dbReference type="EMBL" id="LMXB01000074">
    <property type="protein sequence ID" value="KUO17580.1"/>
    <property type="molecule type" value="Genomic_DNA"/>
</dbReference>